<comment type="caution">
    <text evidence="1">The sequence shown here is derived from an EMBL/GenBank/DDBJ whole genome shotgun (WGS) entry which is preliminary data.</text>
</comment>
<dbReference type="Proteomes" id="UP000546213">
    <property type="component" value="Unassembled WGS sequence"/>
</dbReference>
<proteinExistence type="predicted"/>
<reference evidence="1 2" key="1">
    <citation type="submission" date="2020-05" db="EMBL/GenBank/DDBJ databases">
        <title>Identification and distribution of gene clusters putatively required for synthesis of sphingolipid metabolism inhibitors in phylogenetically diverse species of the filamentous fungus Fusarium.</title>
        <authorList>
            <person name="Kim H.-S."/>
            <person name="Busman M."/>
            <person name="Brown D.W."/>
            <person name="Divon H."/>
            <person name="Uhlig S."/>
            <person name="Proctor R.H."/>
        </authorList>
    </citation>
    <scope>NUCLEOTIDE SEQUENCE [LARGE SCALE GENOMIC DNA]</scope>
    <source>
        <strain evidence="1 2">NRRL 36939</strain>
    </source>
</reference>
<evidence type="ECO:0000313" key="1">
    <source>
        <dbReference type="EMBL" id="KAF5591865.1"/>
    </source>
</evidence>
<evidence type="ECO:0000313" key="2">
    <source>
        <dbReference type="Proteomes" id="UP000546213"/>
    </source>
</evidence>
<organism evidence="1 2">
    <name type="scientific">Fusarium pseudocircinatum</name>
    <dbReference type="NCBI Taxonomy" id="56676"/>
    <lineage>
        <taxon>Eukaryota</taxon>
        <taxon>Fungi</taxon>
        <taxon>Dikarya</taxon>
        <taxon>Ascomycota</taxon>
        <taxon>Pezizomycotina</taxon>
        <taxon>Sordariomycetes</taxon>
        <taxon>Hypocreomycetidae</taxon>
        <taxon>Hypocreales</taxon>
        <taxon>Nectriaceae</taxon>
        <taxon>Fusarium</taxon>
        <taxon>Fusarium fujikuroi species complex</taxon>
    </lineage>
</organism>
<keyword evidence="2" id="KW-1185">Reference proteome</keyword>
<name>A0A8H5P865_9HYPO</name>
<accession>A0A8H5P865</accession>
<dbReference type="AlphaFoldDB" id="A0A8H5P865"/>
<gene>
    <name evidence="1" type="ORF">FPCIR_5933</name>
</gene>
<dbReference type="EMBL" id="JAAOAS010000127">
    <property type="protein sequence ID" value="KAF5591865.1"/>
    <property type="molecule type" value="Genomic_DNA"/>
</dbReference>
<dbReference type="OrthoDB" id="5051339at2759"/>
<sequence>MNRLPCTCTCQAEVTRLKARVTILERQLAQIQTKRLSDTVLLEKKRNLPEAATSSNTAPARKKVAKRSETEELITKAELLTCPSEASSKFDRRYLTGRRPPLSPHRAFSKAYLQWTLDDMDPRVTAFRLRHRDANFCTIKTYCQHWHIVDGTEPHEEGDIYVLLLCIDTESVEEGDSGCKGINMFDEEEPLANRITIQPSRIFCDLFPDFGAIWDKGYAVLHCLVLDYGKTVEEDGDEWKWMDQSGRLISRM</sequence>
<protein>
    <submittedName>
        <fullName evidence="1">Uncharacterized protein</fullName>
    </submittedName>
</protein>